<evidence type="ECO:0000313" key="3">
    <source>
        <dbReference type="Proteomes" id="UP000324870"/>
    </source>
</evidence>
<dbReference type="Gene3D" id="1.10.10.60">
    <property type="entry name" value="Homeodomain-like"/>
    <property type="match status" value="1"/>
</dbReference>
<protein>
    <submittedName>
        <fullName evidence="2">DDE transposase family protein</fullName>
    </submittedName>
</protein>
<dbReference type="InterPro" id="IPR010332">
    <property type="entry name" value="ATPase_terminase-su_N"/>
</dbReference>
<dbReference type="SUPFAM" id="SSF46689">
    <property type="entry name" value="Homeodomain-like"/>
    <property type="match status" value="1"/>
</dbReference>
<dbReference type="Proteomes" id="UP000324870">
    <property type="component" value="Unassembled WGS sequence"/>
</dbReference>
<dbReference type="InterPro" id="IPR009057">
    <property type="entry name" value="Homeodomain-like_sf"/>
</dbReference>
<dbReference type="Pfam" id="PF06056">
    <property type="entry name" value="Terminase_5"/>
    <property type="match status" value="1"/>
</dbReference>
<reference evidence="2 3" key="1">
    <citation type="journal article" date="2019" name="Nat. Med.">
        <title>A library of human gut bacterial isolates paired with longitudinal multiomics data enables mechanistic microbiome research.</title>
        <authorList>
            <person name="Poyet M."/>
            <person name="Groussin M."/>
            <person name="Gibbons S.M."/>
            <person name="Avila-Pacheco J."/>
            <person name="Jiang X."/>
            <person name="Kearney S.M."/>
            <person name="Perrotta A.R."/>
            <person name="Berdy B."/>
            <person name="Zhao S."/>
            <person name="Lieberman T.D."/>
            <person name="Swanson P.K."/>
            <person name="Smith M."/>
            <person name="Roesemann S."/>
            <person name="Alexander J.E."/>
            <person name="Rich S.A."/>
            <person name="Livny J."/>
            <person name="Vlamakis H."/>
            <person name="Clish C."/>
            <person name="Bullock K."/>
            <person name="Deik A."/>
            <person name="Scott J."/>
            <person name="Pierce K.A."/>
            <person name="Xavier R.J."/>
            <person name="Alm E.J."/>
        </authorList>
    </citation>
    <scope>NUCLEOTIDE SEQUENCE [LARGE SCALE GENOMIC DNA]</scope>
    <source>
        <strain evidence="2 3">BIOML-A1</strain>
    </source>
</reference>
<name>A0ABQ6S4F3_9BACT</name>
<evidence type="ECO:0000259" key="1">
    <source>
        <dbReference type="Pfam" id="PF06056"/>
    </source>
</evidence>
<keyword evidence="3" id="KW-1185">Reference proteome</keyword>
<comment type="caution">
    <text evidence="2">The sequence shown here is derived from an EMBL/GenBank/DDBJ whole genome shotgun (WGS) entry which is preliminary data.</text>
</comment>
<proteinExistence type="predicted"/>
<gene>
    <name evidence="2" type="ORF">F2A26_06345</name>
</gene>
<evidence type="ECO:0000313" key="2">
    <source>
        <dbReference type="EMBL" id="KAA3159656.1"/>
    </source>
</evidence>
<accession>A0ABQ6S4F3</accession>
<organism evidence="2 3">
    <name type="scientific">Alistipes finegoldii</name>
    <dbReference type="NCBI Taxonomy" id="214856"/>
    <lineage>
        <taxon>Bacteria</taxon>
        <taxon>Pseudomonadati</taxon>
        <taxon>Bacteroidota</taxon>
        <taxon>Bacteroidia</taxon>
        <taxon>Bacteroidales</taxon>
        <taxon>Rikenellaceae</taxon>
        <taxon>Alistipes</taxon>
    </lineage>
</organism>
<feature type="domain" description="Terminase ATPase subunit N-terminal" evidence="1">
    <location>
        <begin position="9"/>
        <end position="51"/>
    </location>
</feature>
<dbReference type="RefSeq" id="WP_130062864.1">
    <property type="nucleotide sequence ID" value="NZ_DBFCHR010000137.1"/>
</dbReference>
<sequence length="147" mass="16866">MTKITSEQMRRWALSMYLNENRTQAEIAEACGVSRQTVIRWAKADKWDEHKASLTMTREEQIKNLQRQIMEINNVILGREQGKRFATPKEADAIAKLTNAISKLETELGIHEAVSTAQRFVAWLRPVDPALTKTFAALFDKFLKSLM</sequence>
<dbReference type="EMBL" id="VVND01000007">
    <property type="protein sequence ID" value="KAA3159656.1"/>
    <property type="molecule type" value="Genomic_DNA"/>
</dbReference>